<name>L9XRZ5_9EURY</name>
<sequence length="193" mass="20685">MTTDRADRRSTDDHGHDLIDPLYVGIVTVSSSRAAAADPDDPGGDTIQECFEAEGHEVRDRVLVRDDYSAIRTAVRGLVARQDIDVVCTTGGTGVTADDVSPEATSSLFERELPGFGELFRSLSWEEIGTRAMSSRATAGIAVDTPVFCLPGSTGACRTACEELIVPETPHLAGLATRHREGTTEQTLADYDE</sequence>
<protein>
    <submittedName>
        <fullName evidence="2">Molybdenum cofactor synthesis domain-containing protein</fullName>
    </submittedName>
</protein>
<dbReference type="PIRSF" id="PIRSF006443">
    <property type="entry name" value="MoaB"/>
    <property type="match status" value="1"/>
</dbReference>
<proteinExistence type="predicted"/>
<dbReference type="InterPro" id="IPR012245">
    <property type="entry name" value="MoaB"/>
</dbReference>
<organism evidence="2 3">
    <name type="scientific">Natronococcus jeotgali DSM 18795</name>
    <dbReference type="NCBI Taxonomy" id="1227498"/>
    <lineage>
        <taxon>Archaea</taxon>
        <taxon>Methanobacteriati</taxon>
        <taxon>Methanobacteriota</taxon>
        <taxon>Stenosarchaea group</taxon>
        <taxon>Halobacteria</taxon>
        <taxon>Halobacteriales</taxon>
        <taxon>Natrialbaceae</taxon>
        <taxon>Natronococcus</taxon>
    </lineage>
</organism>
<dbReference type="GO" id="GO:0005829">
    <property type="term" value="C:cytosol"/>
    <property type="evidence" value="ECO:0007669"/>
    <property type="project" value="TreeGrafter"/>
</dbReference>
<evidence type="ECO:0000313" key="3">
    <source>
        <dbReference type="Proteomes" id="UP000011531"/>
    </source>
</evidence>
<accession>L9XRZ5</accession>
<dbReference type="EMBL" id="AOIA01000034">
    <property type="protein sequence ID" value="ELY64191.1"/>
    <property type="molecule type" value="Genomic_DNA"/>
</dbReference>
<dbReference type="PATRIC" id="fig|1227498.3.peg.1386"/>
<dbReference type="PANTHER" id="PTHR43232">
    <property type="entry name" value="MOLYBDENUM COFACTOR BIOSYNTHESIS PROTEIN B"/>
    <property type="match status" value="1"/>
</dbReference>
<dbReference type="GO" id="GO:0006777">
    <property type="term" value="P:Mo-molybdopterin cofactor biosynthetic process"/>
    <property type="evidence" value="ECO:0007669"/>
    <property type="project" value="InterPro"/>
</dbReference>
<dbReference type="STRING" id="1227498.C492_06707"/>
<dbReference type="InterPro" id="IPR036425">
    <property type="entry name" value="MoaB/Mog-like_dom_sf"/>
</dbReference>
<dbReference type="AlphaFoldDB" id="L9XRZ5"/>
<dbReference type="PANTHER" id="PTHR43232:SF2">
    <property type="entry name" value="MOLYBDENUM COFACTOR BIOSYNTHESIS PROTEIN B"/>
    <property type="match status" value="1"/>
</dbReference>
<dbReference type="Proteomes" id="UP000011531">
    <property type="component" value="Unassembled WGS sequence"/>
</dbReference>
<dbReference type="SMART" id="SM00852">
    <property type="entry name" value="MoCF_biosynth"/>
    <property type="match status" value="1"/>
</dbReference>
<comment type="caution">
    <text evidence="2">The sequence shown here is derived from an EMBL/GenBank/DDBJ whole genome shotgun (WGS) entry which is preliminary data.</text>
</comment>
<dbReference type="RefSeq" id="WP_008421621.1">
    <property type="nucleotide sequence ID" value="NZ_AOIA01000034.1"/>
</dbReference>
<feature type="domain" description="MoaB/Mog" evidence="1">
    <location>
        <begin position="25"/>
        <end position="172"/>
    </location>
</feature>
<dbReference type="InterPro" id="IPR001453">
    <property type="entry name" value="MoaB/Mog_dom"/>
</dbReference>
<dbReference type="Pfam" id="PF00994">
    <property type="entry name" value="MoCF_biosynth"/>
    <property type="match status" value="1"/>
</dbReference>
<keyword evidence="3" id="KW-1185">Reference proteome</keyword>
<evidence type="ECO:0000259" key="1">
    <source>
        <dbReference type="SMART" id="SM00852"/>
    </source>
</evidence>
<dbReference type="CDD" id="cd00886">
    <property type="entry name" value="MogA_MoaB"/>
    <property type="match status" value="1"/>
</dbReference>
<reference evidence="2 3" key="1">
    <citation type="journal article" date="2014" name="PLoS Genet.">
        <title>Phylogenetically driven sequencing of extremely halophilic archaea reveals strategies for static and dynamic osmo-response.</title>
        <authorList>
            <person name="Becker E.A."/>
            <person name="Seitzer P.M."/>
            <person name="Tritt A."/>
            <person name="Larsen D."/>
            <person name="Krusor M."/>
            <person name="Yao A.I."/>
            <person name="Wu D."/>
            <person name="Madern D."/>
            <person name="Eisen J.A."/>
            <person name="Darling A.E."/>
            <person name="Facciotti M.T."/>
        </authorList>
    </citation>
    <scope>NUCLEOTIDE SEQUENCE [LARGE SCALE GENOMIC DNA]</scope>
    <source>
        <strain evidence="2 3">DSM 18795</strain>
    </source>
</reference>
<dbReference type="OrthoDB" id="205337at2157"/>
<dbReference type="Gene3D" id="3.40.980.10">
    <property type="entry name" value="MoaB/Mog-like domain"/>
    <property type="match status" value="1"/>
</dbReference>
<evidence type="ECO:0000313" key="2">
    <source>
        <dbReference type="EMBL" id="ELY64191.1"/>
    </source>
</evidence>
<dbReference type="NCBIfam" id="TIGR00177">
    <property type="entry name" value="molyb_syn"/>
    <property type="match status" value="1"/>
</dbReference>
<dbReference type="SUPFAM" id="SSF53218">
    <property type="entry name" value="Molybdenum cofactor biosynthesis proteins"/>
    <property type="match status" value="1"/>
</dbReference>
<gene>
    <name evidence="2" type="ORF">C492_06707</name>
</gene>